<keyword evidence="5" id="KW-0812">Transmembrane</keyword>
<reference evidence="7" key="1">
    <citation type="submission" date="2022-12" db="EMBL/GenBank/DDBJ databases">
        <title>Draft genome assemblies for two species of Escallonia (Escalloniales).</title>
        <authorList>
            <person name="Chanderbali A."/>
            <person name="Dervinis C."/>
            <person name="Anghel I."/>
            <person name="Soltis D."/>
            <person name="Soltis P."/>
            <person name="Zapata F."/>
        </authorList>
    </citation>
    <scope>NUCLEOTIDE SEQUENCE</scope>
    <source>
        <strain evidence="7">UCBG92.1500</strain>
        <tissue evidence="7">Leaf</tissue>
    </source>
</reference>
<feature type="domain" description="H15" evidence="6">
    <location>
        <begin position="28"/>
        <end position="97"/>
    </location>
</feature>
<dbReference type="GO" id="GO:0045910">
    <property type="term" value="P:negative regulation of DNA recombination"/>
    <property type="evidence" value="ECO:0007669"/>
    <property type="project" value="TreeGrafter"/>
</dbReference>
<dbReference type="PANTHER" id="PTHR11467">
    <property type="entry name" value="HISTONE H1"/>
    <property type="match status" value="1"/>
</dbReference>
<keyword evidence="3" id="KW-0539">Nucleus</keyword>
<keyword evidence="5" id="KW-0472">Membrane</keyword>
<dbReference type="Gene3D" id="1.10.10.10">
    <property type="entry name" value="Winged helix-like DNA-binding domain superfamily/Winged helix DNA-binding domain"/>
    <property type="match status" value="1"/>
</dbReference>
<dbReference type="InterPro" id="IPR005818">
    <property type="entry name" value="Histone_H1/H5_H15"/>
</dbReference>
<evidence type="ECO:0000256" key="2">
    <source>
        <dbReference type="ARBA" id="ARBA00023125"/>
    </source>
</evidence>
<keyword evidence="2" id="KW-0238">DNA-binding</keyword>
<feature type="region of interest" description="Disordered" evidence="4">
    <location>
        <begin position="316"/>
        <end position="341"/>
    </location>
</feature>
<dbReference type="PROSITE" id="PS51504">
    <property type="entry name" value="H15"/>
    <property type="match status" value="1"/>
</dbReference>
<keyword evidence="5" id="KW-1133">Transmembrane helix</keyword>
<proteinExistence type="predicted"/>
<dbReference type="EMBL" id="JAVXUO010000503">
    <property type="protein sequence ID" value="KAK2991613.1"/>
    <property type="molecule type" value="Genomic_DNA"/>
</dbReference>
<evidence type="ECO:0000256" key="5">
    <source>
        <dbReference type="SAM" id="Phobius"/>
    </source>
</evidence>
<feature type="compositionally biased region" description="Acidic residues" evidence="4">
    <location>
        <begin position="221"/>
        <end position="239"/>
    </location>
</feature>
<protein>
    <recommendedName>
        <fullName evidence="6">H15 domain-containing protein</fullName>
    </recommendedName>
</protein>
<evidence type="ECO:0000313" key="7">
    <source>
        <dbReference type="EMBL" id="KAK2991613.1"/>
    </source>
</evidence>
<dbReference type="AlphaFoldDB" id="A0AA88RVH4"/>
<dbReference type="Proteomes" id="UP001187471">
    <property type="component" value="Unassembled WGS sequence"/>
</dbReference>
<evidence type="ECO:0000259" key="6">
    <source>
        <dbReference type="PROSITE" id="PS51504"/>
    </source>
</evidence>
<feature type="region of interest" description="Disordered" evidence="4">
    <location>
        <begin position="100"/>
        <end position="149"/>
    </location>
</feature>
<dbReference type="SMART" id="SM00526">
    <property type="entry name" value="H15"/>
    <property type="match status" value="1"/>
</dbReference>
<dbReference type="GO" id="GO:0031492">
    <property type="term" value="F:nucleosomal DNA binding"/>
    <property type="evidence" value="ECO:0007669"/>
    <property type="project" value="TreeGrafter"/>
</dbReference>
<evidence type="ECO:0000256" key="3">
    <source>
        <dbReference type="ARBA" id="ARBA00023242"/>
    </source>
</evidence>
<accession>A0AA88RVH4</accession>
<dbReference type="GO" id="GO:0005730">
    <property type="term" value="C:nucleolus"/>
    <property type="evidence" value="ECO:0007669"/>
    <property type="project" value="TreeGrafter"/>
</dbReference>
<feature type="compositionally biased region" description="Low complexity" evidence="4">
    <location>
        <begin position="330"/>
        <end position="341"/>
    </location>
</feature>
<comment type="caution">
    <text evidence="7">The sequence shown here is derived from an EMBL/GenBank/DDBJ whole genome shotgun (WGS) entry which is preliminary data.</text>
</comment>
<dbReference type="Pfam" id="PF00538">
    <property type="entry name" value="Linker_histone"/>
    <property type="match status" value="1"/>
</dbReference>
<name>A0AA88RVH4_9ASTE</name>
<dbReference type="GO" id="GO:0006334">
    <property type="term" value="P:nucleosome assembly"/>
    <property type="evidence" value="ECO:0007669"/>
    <property type="project" value="InterPro"/>
</dbReference>
<dbReference type="InterPro" id="IPR036390">
    <property type="entry name" value="WH_DNA-bd_sf"/>
</dbReference>
<dbReference type="GO" id="GO:0003690">
    <property type="term" value="F:double-stranded DNA binding"/>
    <property type="evidence" value="ECO:0007669"/>
    <property type="project" value="TreeGrafter"/>
</dbReference>
<comment type="subcellular location">
    <subcellularLocation>
        <location evidence="1">Nucleus</location>
    </subcellularLocation>
</comment>
<evidence type="ECO:0000313" key="8">
    <source>
        <dbReference type="Proteomes" id="UP001187471"/>
    </source>
</evidence>
<dbReference type="SUPFAM" id="SSF46785">
    <property type="entry name" value="Winged helix' DNA-binding domain"/>
    <property type="match status" value="1"/>
</dbReference>
<organism evidence="7 8">
    <name type="scientific">Escallonia rubra</name>
    <dbReference type="NCBI Taxonomy" id="112253"/>
    <lineage>
        <taxon>Eukaryota</taxon>
        <taxon>Viridiplantae</taxon>
        <taxon>Streptophyta</taxon>
        <taxon>Embryophyta</taxon>
        <taxon>Tracheophyta</taxon>
        <taxon>Spermatophyta</taxon>
        <taxon>Magnoliopsida</taxon>
        <taxon>eudicotyledons</taxon>
        <taxon>Gunneridae</taxon>
        <taxon>Pentapetalae</taxon>
        <taxon>asterids</taxon>
        <taxon>campanulids</taxon>
        <taxon>Escalloniales</taxon>
        <taxon>Escalloniaceae</taxon>
        <taxon>Escallonia</taxon>
    </lineage>
</organism>
<evidence type="ECO:0000256" key="4">
    <source>
        <dbReference type="SAM" id="MobiDB-lite"/>
    </source>
</evidence>
<evidence type="ECO:0000256" key="1">
    <source>
        <dbReference type="ARBA" id="ARBA00004123"/>
    </source>
</evidence>
<feature type="region of interest" description="Disordered" evidence="4">
    <location>
        <begin position="217"/>
        <end position="244"/>
    </location>
</feature>
<sequence length="364" mass="39807">MVLGYKCGLIPCGGLQWVAEVVVKPRVKGGDANLMIFVAIDALKEKEGSNKSSISQYIESTYGDLPAGPPNLLLDNLNKTKEAGELAMVKNNYPRPDPSLDSWAGSGAPRGVGSAIEQRRRVGRRVREVEQGNKEEGGGNEQEEEETEEISSFHISHSLSLSLSLLRLLFLLFIAAALLLVTWKVLWILGLEAVPGGAPRGVGGAIEQRRCVGRRVREVEQGNEEEGGGDEQEEEETEEISSFHISHSLTNRDPIKEYQTHFEKPLICAGQLSPGQQGGCFISRLKDNLKVDVQACKPTTLLAAISPARLYKGINQSMKQAASTDSKRTNPNPLNPNSSALLIKRLPPAELKRKTSKRILLKLQ</sequence>
<keyword evidence="8" id="KW-1185">Reference proteome</keyword>
<dbReference type="GO" id="GO:0000786">
    <property type="term" value="C:nucleosome"/>
    <property type="evidence" value="ECO:0007669"/>
    <property type="project" value="InterPro"/>
</dbReference>
<dbReference type="GO" id="GO:0030261">
    <property type="term" value="P:chromosome condensation"/>
    <property type="evidence" value="ECO:0007669"/>
    <property type="project" value="TreeGrafter"/>
</dbReference>
<feature type="transmembrane region" description="Helical" evidence="5">
    <location>
        <begin position="168"/>
        <end position="190"/>
    </location>
</feature>
<dbReference type="PANTHER" id="PTHR11467:SF162">
    <property type="entry name" value="HMG-Y-RELATED PROTEIN A"/>
    <property type="match status" value="1"/>
</dbReference>
<feature type="compositionally biased region" description="Basic and acidic residues" evidence="4">
    <location>
        <begin position="117"/>
        <end position="137"/>
    </location>
</feature>
<gene>
    <name evidence="7" type="ORF">RJ640_014009</name>
</gene>
<dbReference type="InterPro" id="IPR036388">
    <property type="entry name" value="WH-like_DNA-bd_sf"/>
</dbReference>